<evidence type="ECO:0000256" key="7">
    <source>
        <dbReference type="ARBA" id="ARBA00022989"/>
    </source>
</evidence>
<keyword evidence="11" id="KW-0739">Sodium transport</keyword>
<evidence type="ECO:0000256" key="14">
    <source>
        <dbReference type="SAM" id="Phobius"/>
    </source>
</evidence>
<protein>
    <submittedName>
        <fullName evidence="15">Sodium:solute symporter family transporter</fullName>
    </submittedName>
</protein>
<evidence type="ECO:0000256" key="6">
    <source>
        <dbReference type="ARBA" id="ARBA00022847"/>
    </source>
</evidence>
<evidence type="ECO:0000313" key="16">
    <source>
        <dbReference type="Proteomes" id="UP001634747"/>
    </source>
</evidence>
<evidence type="ECO:0000256" key="9">
    <source>
        <dbReference type="ARBA" id="ARBA00023065"/>
    </source>
</evidence>
<keyword evidence="8" id="KW-0915">Sodium</keyword>
<gene>
    <name evidence="15" type="ORF">ACK2TP_09840</name>
</gene>
<dbReference type="Proteomes" id="UP001634747">
    <property type="component" value="Unassembled WGS sequence"/>
</dbReference>
<feature type="transmembrane region" description="Helical" evidence="14">
    <location>
        <begin position="365"/>
        <end position="387"/>
    </location>
</feature>
<evidence type="ECO:0000256" key="10">
    <source>
        <dbReference type="ARBA" id="ARBA00023136"/>
    </source>
</evidence>
<dbReference type="EMBL" id="JBJYXY010000001">
    <property type="protein sequence ID" value="MFN2976064.1"/>
    <property type="molecule type" value="Genomic_DNA"/>
</dbReference>
<evidence type="ECO:0000256" key="3">
    <source>
        <dbReference type="ARBA" id="ARBA00022448"/>
    </source>
</evidence>
<dbReference type="InterPro" id="IPR001734">
    <property type="entry name" value="Na/solute_symporter"/>
</dbReference>
<feature type="transmembrane region" description="Helical" evidence="14">
    <location>
        <begin position="271"/>
        <end position="294"/>
    </location>
</feature>
<dbReference type="Pfam" id="PF00474">
    <property type="entry name" value="SSF"/>
    <property type="match status" value="1"/>
</dbReference>
<keyword evidence="16" id="KW-1185">Reference proteome</keyword>
<feature type="transmembrane region" description="Helical" evidence="14">
    <location>
        <begin position="423"/>
        <end position="444"/>
    </location>
</feature>
<evidence type="ECO:0000256" key="4">
    <source>
        <dbReference type="ARBA" id="ARBA00022475"/>
    </source>
</evidence>
<feature type="transmembrane region" description="Helical" evidence="14">
    <location>
        <begin position="6"/>
        <end position="22"/>
    </location>
</feature>
<feature type="transmembrane region" description="Helical" evidence="14">
    <location>
        <begin position="314"/>
        <end position="344"/>
    </location>
</feature>
<keyword evidence="9" id="KW-0406">Ion transport</keyword>
<proteinExistence type="inferred from homology"/>
<keyword evidence="7 14" id="KW-1133">Transmembrane helix</keyword>
<evidence type="ECO:0000256" key="11">
    <source>
        <dbReference type="ARBA" id="ARBA00023201"/>
    </source>
</evidence>
<organism evidence="15 16">
    <name type="scientific">Terriglobus aquaticus</name>
    <dbReference type="NCBI Taxonomy" id="940139"/>
    <lineage>
        <taxon>Bacteria</taxon>
        <taxon>Pseudomonadati</taxon>
        <taxon>Acidobacteriota</taxon>
        <taxon>Terriglobia</taxon>
        <taxon>Terriglobales</taxon>
        <taxon>Acidobacteriaceae</taxon>
        <taxon>Terriglobus</taxon>
    </lineage>
</organism>
<keyword evidence="3" id="KW-0813">Transport</keyword>
<dbReference type="PANTHER" id="PTHR48086:SF3">
    <property type="entry name" value="SODIUM_PROLINE SYMPORTER"/>
    <property type="match status" value="1"/>
</dbReference>
<keyword evidence="6" id="KW-0769">Symport</keyword>
<evidence type="ECO:0000313" key="15">
    <source>
        <dbReference type="EMBL" id="MFN2976064.1"/>
    </source>
</evidence>
<dbReference type="InterPro" id="IPR050277">
    <property type="entry name" value="Sodium:Solute_Symporter"/>
</dbReference>
<evidence type="ECO:0000256" key="13">
    <source>
        <dbReference type="RuleBase" id="RU362091"/>
    </source>
</evidence>
<dbReference type="Gene3D" id="1.20.1730.10">
    <property type="entry name" value="Sodium/glucose cotransporter"/>
    <property type="match status" value="1"/>
</dbReference>
<comment type="similarity">
    <text evidence="2 13">Belongs to the sodium:solute symporter (SSF) (TC 2.A.21) family.</text>
</comment>
<keyword evidence="10 14" id="KW-0472">Membrane</keyword>
<keyword evidence="4" id="KW-1003">Cell membrane</keyword>
<dbReference type="PROSITE" id="PS50283">
    <property type="entry name" value="NA_SOLUT_SYMP_3"/>
    <property type="match status" value="1"/>
</dbReference>
<feature type="transmembrane region" description="Helical" evidence="14">
    <location>
        <begin position="456"/>
        <end position="481"/>
    </location>
</feature>
<evidence type="ECO:0000256" key="2">
    <source>
        <dbReference type="ARBA" id="ARBA00006434"/>
    </source>
</evidence>
<feature type="transmembrane region" description="Helical" evidence="14">
    <location>
        <begin position="150"/>
        <end position="167"/>
    </location>
</feature>
<dbReference type="PANTHER" id="PTHR48086">
    <property type="entry name" value="SODIUM/PROLINE SYMPORTER-RELATED"/>
    <property type="match status" value="1"/>
</dbReference>
<feature type="transmembrane region" description="Helical" evidence="14">
    <location>
        <begin position="43"/>
        <end position="68"/>
    </location>
</feature>
<comment type="subcellular location">
    <subcellularLocation>
        <location evidence="1">Cell membrane</location>
        <topology evidence="1">Multi-pass membrane protein</topology>
    </subcellularLocation>
</comment>
<evidence type="ECO:0000256" key="12">
    <source>
        <dbReference type="ARBA" id="ARBA00033708"/>
    </source>
</evidence>
<feature type="transmembrane region" description="Helical" evidence="14">
    <location>
        <begin position="502"/>
        <end position="520"/>
    </location>
</feature>
<keyword evidence="5 14" id="KW-0812">Transmembrane</keyword>
<comment type="catalytic activity">
    <reaction evidence="12">
        <text>L-proline(in) + Na(+)(in) = L-proline(out) + Na(+)(out)</text>
        <dbReference type="Rhea" id="RHEA:28967"/>
        <dbReference type="ChEBI" id="CHEBI:29101"/>
        <dbReference type="ChEBI" id="CHEBI:60039"/>
    </reaction>
</comment>
<feature type="transmembrane region" description="Helical" evidence="14">
    <location>
        <begin position="228"/>
        <end position="250"/>
    </location>
</feature>
<evidence type="ECO:0000256" key="8">
    <source>
        <dbReference type="ARBA" id="ARBA00023053"/>
    </source>
</evidence>
<reference evidence="15 16" key="1">
    <citation type="submission" date="2024-12" db="EMBL/GenBank/DDBJ databases">
        <authorList>
            <person name="Lee Y."/>
        </authorList>
    </citation>
    <scope>NUCLEOTIDE SEQUENCE [LARGE SCALE GENOMIC DNA]</scope>
    <source>
        <strain evidence="15 16">03SUJ4</strain>
    </source>
</reference>
<evidence type="ECO:0000256" key="5">
    <source>
        <dbReference type="ARBA" id="ARBA00022692"/>
    </source>
</evidence>
<name>A0ABW9KJZ2_9BACT</name>
<feature type="transmembrane region" description="Helical" evidence="14">
    <location>
        <begin position="116"/>
        <end position="138"/>
    </location>
</feature>
<sequence length="521" mass="55962">MNPHLLPLFAYFAFTLLVGLWTRSRVATSEDYLQASRSLPFGIVLAAYLSANFSAVEIVGLSAMAAQYGAVALHFYWIGAIPALVFLAIWMMPLYRQHGIQSVPQFLGQRYGPRMQLLNAGVTAVVLQLLASISLYALGEVVHVIADIPLRWSLLLCTALVTSYVLLGGIRATMYNQVLQFATLLAGTAPLAIRCARMPGLLNGAALGAHGHVWRKLPWVDPRAPMDLLGIVVGLGCVLSFSYWCTDFVLMQRAFTARTDLAARQVPLLAGFGKLLFAGIVVVPGLAAPILLHVNDGRFDRTIPRMMQQLYGPWMLGLGFTALCAGLMSSFASNLSAFAAICTIDLLPELRSRKSGQRQATPVRLGVAAILVAAVLSLFLSLLNFLFSNIMEAVQLIFSVLGVPFWAVFFGGMISRSASERSALVGFSAGSAVALGIIFLGRLGAIPFGSNMAANFYAALLAFTVALTLVLVIPSGAPALSVSEKTLLGRSNALASPVDRRLLLVATLLLLCTAVCNWIWR</sequence>
<dbReference type="InterPro" id="IPR038377">
    <property type="entry name" value="Na/Glc_symporter_sf"/>
</dbReference>
<accession>A0ABW9KJZ2</accession>
<dbReference type="RefSeq" id="WP_263412442.1">
    <property type="nucleotide sequence ID" value="NZ_BAABBH010000001.1"/>
</dbReference>
<feature type="transmembrane region" description="Helical" evidence="14">
    <location>
        <begin position="393"/>
        <end position="411"/>
    </location>
</feature>
<comment type="caution">
    <text evidence="15">The sequence shown here is derived from an EMBL/GenBank/DDBJ whole genome shotgun (WGS) entry which is preliminary data.</text>
</comment>
<feature type="transmembrane region" description="Helical" evidence="14">
    <location>
        <begin position="74"/>
        <end position="95"/>
    </location>
</feature>
<evidence type="ECO:0000256" key="1">
    <source>
        <dbReference type="ARBA" id="ARBA00004651"/>
    </source>
</evidence>